<proteinExistence type="predicted"/>
<comment type="caution">
    <text evidence="2">The sequence shown here is derived from an EMBL/GenBank/DDBJ whole genome shotgun (WGS) entry which is preliminary data.</text>
</comment>
<gene>
    <name evidence="2" type="ORF">A3G14_03335</name>
</gene>
<evidence type="ECO:0000256" key="1">
    <source>
        <dbReference type="SAM" id="Phobius"/>
    </source>
</evidence>
<accession>A0A1F5I9B7</accession>
<organism evidence="2 3">
    <name type="scientific">Candidatus Curtissbacteria bacterium RIFCSPLOWO2_12_FULL_38_9</name>
    <dbReference type="NCBI Taxonomy" id="1797735"/>
    <lineage>
        <taxon>Bacteria</taxon>
        <taxon>Candidatus Curtissiibacteriota</taxon>
    </lineage>
</organism>
<keyword evidence="1" id="KW-0472">Membrane</keyword>
<sequence>MNLFKRIWKVYKPIAQSVGNFMGQFIMTVFYLIILLPLGILIRLFSDVLKIKKSSLNRQKSNFEKWVHPKQDVDEARKQY</sequence>
<dbReference type="AlphaFoldDB" id="A0A1F5I9B7"/>
<evidence type="ECO:0000313" key="2">
    <source>
        <dbReference type="EMBL" id="OGE12993.1"/>
    </source>
</evidence>
<dbReference type="EMBL" id="MFBY01000041">
    <property type="protein sequence ID" value="OGE12993.1"/>
    <property type="molecule type" value="Genomic_DNA"/>
</dbReference>
<keyword evidence="1" id="KW-1133">Transmembrane helix</keyword>
<keyword evidence="1" id="KW-0812">Transmembrane</keyword>
<dbReference type="Proteomes" id="UP000177300">
    <property type="component" value="Unassembled WGS sequence"/>
</dbReference>
<evidence type="ECO:0000313" key="3">
    <source>
        <dbReference type="Proteomes" id="UP000177300"/>
    </source>
</evidence>
<reference evidence="2 3" key="1">
    <citation type="journal article" date="2016" name="Nat. Commun.">
        <title>Thousands of microbial genomes shed light on interconnected biogeochemical processes in an aquifer system.</title>
        <authorList>
            <person name="Anantharaman K."/>
            <person name="Brown C.T."/>
            <person name="Hug L.A."/>
            <person name="Sharon I."/>
            <person name="Castelle C.J."/>
            <person name="Probst A.J."/>
            <person name="Thomas B.C."/>
            <person name="Singh A."/>
            <person name="Wilkins M.J."/>
            <person name="Karaoz U."/>
            <person name="Brodie E.L."/>
            <person name="Williams K.H."/>
            <person name="Hubbard S.S."/>
            <person name="Banfield J.F."/>
        </authorList>
    </citation>
    <scope>NUCLEOTIDE SEQUENCE [LARGE SCALE GENOMIC DNA]</scope>
</reference>
<name>A0A1F5I9B7_9BACT</name>
<feature type="transmembrane region" description="Helical" evidence="1">
    <location>
        <begin position="25"/>
        <end position="45"/>
    </location>
</feature>
<protein>
    <submittedName>
        <fullName evidence="2">Uncharacterized protein</fullName>
    </submittedName>
</protein>